<dbReference type="Gene3D" id="2.40.30.170">
    <property type="match status" value="1"/>
</dbReference>
<dbReference type="GO" id="GO:0015562">
    <property type="term" value="F:efflux transmembrane transporter activity"/>
    <property type="evidence" value="ECO:0007669"/>
    <property type="project" value="TreeGrafter"/>
</dbReference>
<dbReference type="Proteomes" id="UP000271624">
    <property type="component" value="Unassembled WGS sequence"/>
</dbReference>
<organism evidence="7 8">
    <name type="scientific">Dulcicalothrix desertica PCC 7102</name>
    <dbReference type="NCBI Taxonomy" id="232991"/>
    <lineage>
        <taxon>Bacteria</taxon>
        <taxon>Bacillati</taxon>
        <taxon>Cyanobacteriota</taxon>
        <taxon>Cyanophyceae</taxon>
        <taxon>Nostocales</taxon>
        <taxon>Calotrichaceae</taxon>
        <taxon>Dulcicalothrix</taxon>
    </lineage>
</organism>
<sequence length="449" mass="48335">MSTKESDIVTDTQAIVEDEDIDDEKPSRKPWLGVLLAGLVLGAGVIGWRTFAPTGKTSQPATAQTPQTPPPRPVETTTLTTGQGMRSYQLLGQVEATQQATIRAQTGGILKQIMVQPGDRVTPGMTIAVLDDADQQLALSQALAQLAQQRSNMARLEVGTRPEIIAQRQAALRSTLAREQEARDNLQRNRNLVREGAISQRLLVEARAGVDDAHGERLEKEATLKEAKAGATREEMEAQRAQVGAAAAAVNQAKLALQRTKITSNSTGIVQERKVSVGDLVQTGGEIASLVAGDRLDVFLELPEELTGQVNAGTRVELTARALPNWRGNATITGVVPSADGASRRQRVRVQLNNIPRGLVSGMAVTGTLQSATNQPSFVVSRDVLTKRQDKWFVYTVADGRAKQQEVQMVADMGEKVAIFHPQLRAGQEIVSRGGDMLNDGAVIREVSN</sequence>
<dbReference type="InterPro" id="IPR059052">
    <property type="entry name" value="HH_YbhG-like"/>
</dbReference>
<evidence type="ECO:0000256" key="3">
    <source>
        <dbReference type="SAM" id="Phobius"/>
    </source>
</evidence>
<evidence type="ECO:0000313" key="7">
    <source>
        <dbReference type="EMBL" id="RUT10194.1"/>
    </source>
</evidence>
<keyword evidence="3" id="KW-1133">Transmembrane helix</keyword>
<evidence type="ECO:0008006" key="9">
    <source>
        <dbReference type="Google" id="ProtNLM"/>
    </source>
</evidence>
<evidence type="ECO:0000259" key="4">
    <source>
        <dbReference type="Pfam" id="PF25881"/>
    </source>
</evidence>
<dbReference type="GO" id="GO:1990281">
    <property type="term" value="C:efflux pump complex"/>
    <property type="evidence" value="ECO:0007669"/>
    <property type="project" value="TreeGrafter"/>
</dbReference>
<dbReference type="NCBIfam" id="TIGR01730">
    <property type="entry name" value="RND_mfp"/>
    <property type="match status" value="1"/>
</dbReference>
<comment type="caution">
    <text evidence="7">The sequence shown here is derived from an EMBL/GenBank/DDBJ whole genome shotgun (WGS) entry which is preliminary data.</text>
</comment>
<comment type="similarity">
    <text evidence="1">Belongs to the membrane fusion protein (MFP) (TC 8.A.1) family.</text>
</comment>
<dbReference type="AlphaFoldDB" id="A0A3S1CM08"/>
<feature type="region of interest" description="Disordered" evidence="2">
    <location>
        <begin position="52"/>
        <end position="79"/>
    </location>
</feature>
<keyword evidence="3" id="KW-0472">Membrane</keyword>
<feature type="transmembrane region" description="Helical" evidence="3">
    <location>
        <begin position="31"/>
        <end position="51"/>
    </location>
</feature>
<feature type="compositionally biased region" description="Low complexity" evidence="2">
    <location>
        <begin position="57"/>
        <end position="66"/>
    </location>
</feature>
<accession>A0A3S1CM08</accession>
<feature type="domain" description="CusB-like beta-barrel" evidence="5">
    <location>
        <begin position="300"/>
        <end position="372"/>
    </location>
</feature>
<dbReference type="PANTHER" id="PTHR30469:SF15">
    <property type="entry name" value="HLYD FAMILY OF SECRETION PROTEINS"/>
    <property type="match status" value="1"/>
</dbReference>
<dbReference type="EMBL" id="RSCL01000001">
    <property type="protein sequence ID" value="RUT10194.1"/>
    <property type="molecule type" value="Genomic_DNA"/>
</dbReference>
<evidence type="ECO:0000259" key="6">
    <source>
        <dbReference type="Pfam" id="PF25989"/>
    </source>
</evidence>
<feature type="domain" description="YknX-like C-terminal permuted SH3-like" evidence="6">
    <location>
        <begin position="384"/>
        <end position="444"/>
    </location>
</feature>
<dbReference type="InterPro" id="IPR006143">
    <property type="entry name" value="RND_pump_MFP"/>
</dbReference>
<evidence type="ECO:0000313" key="8">
    <source>
        <dbReference type="Proteomes" id="UP000271624"/>
    </source>
</evidence>
<dbReference type="Pfam" id="PF25881">
    <property type="entry name" value="HH_YBHG"/>
    <property type="match status" value="1"/>
</dbReference>
<dbReference type="Gene3D" id="2.40.420.20">
    <property type="match status" value="1"/>
</dbReference>
<protein>
    <recommendedName>
        <fullName evidence="9">RND transporter</fullName>
    </recommendedName>
</protein>
<evidence type="ECO:0000256" key="2">
    <source>
        <dbReference type="SAM" id="MobiDB-lite"/>
    </source>
</evidence>
<reference evidence="7" key="2">
    <citation type="journal article" date="2019" name="Genome Biol. Evol.">
        <title>Day and night: Metabolic profiles and evolutionary relationships of six axenic non-marine cyanobacteria.</title>
        <authorList>
            <person name="Will S.E."/>
            <person name="Henke P."/>
            <person name="Boedeker C."/>
            <person name="Huang S."/>
            <person name="Brinkmann H."/>
            <person name="Rohde M."/>
            <person name="Jarek M."/>
            <person name="Friedl T."/>
            <person name="Seufert S."/>
            <person name="Schumacher M."/>
            <person name="Overmann J."/>
            <person name="Neumann-Schaal M."/>
            <person name="Petersen J."/>
        </authorList>
    </citation>
    <scope>NUCLEOTIDE SEQUENCE [LARGE SCALE GENOMIC DNA]</scope>
    <source>
        <strain evidence="7">PCC 7102</strain>
    </source>
</reference>
<dbReference type="Pfam" id="PF25954">
    <property type="entry name" value="Beta-barrel_RND_2"/>
    <property type="match status" value="1"/>
</dbReference>
<dbReference type="SUPFAM" id="SSF111369">
    <property type="entry name" value="HlyD-like secretion proteins"/>
    <property type="match status" value="2"/>
</dbReference>
<dbReference type="RefSeq" id="WP_127078838.1">
    <property type="nucleotide sequence ID" value="NZ_RSCL01000001.1"/>
</dbReference>
<dbReference type="Pfam" id="PF25989">
    <property type="entry name" value="YknX_C"/>
    <property type="match status" value="1"/>
</dbReference>
<dbReference type="PANTHER" id="PTHR30469">
    <property type="entry name" value="MULTIDRUG RESISTANCE PROTEIN MDTA"/>
    <property type="match status" value="1"/>
</dbReference>
<keyword evidence="3" id="KW-0812">Transmembrane</keyword>
<gene>
    <name evidence="7" type="ORF">DSM106972_006890</name>
</gene>
<feature type="domain" description="YbhG-like alpha-helical hairpin" evidence="4">
    <location>
        <begin position="130"/>
        <end position="258"/>
    </location>
</feature>
<dbReference type="Gene3D" id="2.40.50.100">
    <property type="match status" value="1"/>
</dbReference>
<dbReference type="OrthoDB" id="529856at2"/>
<evidence type="ECO:0000256" key="1">
    <source>
        <dbReference type="ARBA" id="ARBA00009477"/>
    </source>
</evidence>
<dbReference type="InterPro" id="IPR058792">
    <property type="entry name" value="Beta-barrel_RND_2"/>
</dbReference>
<dbReference type="Gene3D" id="1.10.287.470">
    <property type="entry name" value="Helix hairpin bin"/>
    <property type="match status" value="1"/>
</dbReference>
<proteinExistence type="inferred from homology"/>
<reference evidence="7" key="1">
    <citation type="submission" date="2018-12" db="EMBL/GenBank/DDBJ databases">
        <authorList>
            <person name="Will S."/>
            <person name="Neumann-Schaal M."/>
            <person name="Henke P."/>
        </authorList>
    </citation>
    <scope>NUCLEOTIDE SEQUENCE</scope>
    <source>
        <strain evidence="7">PCC 7102</strain>
    </source>
</reference>
<evidence type="ECO:0000259" key="5">
    <source>
        <dbReference type="Pfam" id="PF25954"/>
    </source>
</evidence>
<dbReference type="InterPro" id="IPR058637">
    <property type="entry name" value="YknX-like_C"/>
</dbReference>
<name>A0A3S1CM08_9CYAN</name>
<keyword evidence="8" id="KW-1185">Reference proteome</keyword>